<keyword evidence="3" id="KW-1185">Reference proteome</keyword>
<evidence type="ECO:0000313" key="3">
    <source>
        <dbReference type="Proteomes" id="UP001165121"/>
    </source>
</evidence>
<organism evidence="2 3">
    <name type="scientific">Phytophthora fragariaefolia</name>
    <dbReference type="NCBI Taxonomy" id="1490495"/>
    <lineage>
        <taxon>Eukaryota</taxon>
        <taxon>Sar</taxon>
        <taxon>Stramenopiles</taxon>
        <taxon>Oomycota</taxon>
        <taxon>Peronosporomycetes</taxon>
        <taxon>Peronosporales</taxon>
        <taxon>Peronosporaceae</taxon>
        <taxon>Phytophthora</taxon>
    </lineage>
</organism>
<evidence type="ECO:0000256" key="1">
    <source>
        <dbReference type="SAM" id="MobiDB-lite"/>
    </source>
</evidence>
<dbReference type="EMBL" id="BSXT01001301">
    <property type="protein sequence ID" value="GMF41058.1"/>
    <property type="molecule type" value="Genomic_DNA"/>
</dbReference>
<evidence type="ECO:0000313" key="2">
    <source>
        <dbReference type="EMBL" id="GMF41058.1"/>
    </source>
</evidence>
<dbReference type="AlphaFoldDB" id="A0A9W6XLK6"/>
<dbReference type="OrthoDB" id="135481at2759"/>
<accession>A0A9W6XLK6</accession>
<dbReference type="Proteomes" id="UP001165121">
    <property type="component" value="Unassembled WGS sequence"/>
</dbReference>
<gene>
    <name evidence="2" type="ORF">Pfra01_001283600</name>
</gene>
<protein>
    <submittedName>
        <fullName evidence="2">Unnamed protein product</fullName>
    </submittedName>
</protein>
<sequence length="201" mass="22680">MEDISPGLERTALAEQEVSVEKEEYDKELEYRMFPLDEVELQGRVKKNAEEQKEPSIEQNIGKNGSRTRSRVPRAKRANRDFKVVETRAMKGVPEAAEVAYEDFGLSRRKINAREDQQEQNKRATMLVTEADVLANIGAPLECVSGAALSVSPETTKEEIDSSVMRFIARLTVYEMLEDYKNGELVTEGVVERAPDLNGKK</sequence>
<feature type="compositionally biased region" description="Basic residues" evidence="1">
    <location>
        <begin position="66"/>
        <end position="77"/>
    </location>
</feature>
<feature type="compositionally biased region" description="Basic and acidic residues" evidence="1">
    <location>
        <begin position="45"/>
        <end position="56"/>
    </location>
</feature>
<comment type="caution">
    <text evidence="2">The sequence shown here is derived from an EMBL/GenBank/DDBJ whole genome shotgun (WGS) entry which is preliminary data.</text>
</comment>
<proteinExistence type="predicted"/>
<feature type="region of interest" description="Disordered" evidence="1">
    <location>
        <begin position="45"/>
        <end position="78"/>
    </location>
</feature>
<name>A0A9W6XLK6_9STRA</name>
<reference evidence="2" key="1">
    <citation type="submission" date="2023-04" db="EMBL/GenBank/DDBJ databases">
        <title>Phytophthora fragariaefolia NBRC 109709.</title>
        <authorList>
            <person name="Ichikawa N."/>
            <person name="Sato H."/>
            <person name="Tonouchi N."/>
        </authorList>
    </citation>
    <scope>NUCLEOTIDE SEQUENCE</scope>
    <source>
        <strain evidence="2">NBRC 109709</strain>
    </source>
</reference>